<keyword evidence="2" id="KW-0812">Transmembrane</keyword>
<reference evidence="3 4" key="1">
    <citation type="submission" date="2018-06" db="EMBL/GenBank/DDBJ databases">
        <authorList>
            <consortium name="Pathogen Informatics"/>
            <person name="Doyle S."/>
        </authorList>
    </citation>
    <scope>NUCLEOTIDE SEQUENCE [LARGE SCALE GENOMIC DNA]</scope>
    <source>
        <strain evidence="3 4">NCTC9828</strain>
    </source>
</reference>
<proteinExistence type="predicted"/>
<protein>
    <submittedName>
        <fullName evidence="3">Uncharacterized protein</fullName>
    </submittedName>
</protein>
<evidence type="ECO:0000313" key="3">
    <source>
        <dbReference type="EMBL" id="SUN29767.1"/>
    </source>
</evidence>
<feature type="region of interest" description="Disordered" evidence="1">
    <location>
        <begin position="55"/>
        <end position="106"/>
    </location>
</feature>
<dbReference type="RefSeq" id="WP_258862199.1">
    <property type="nucleotide sequence ID" value="NZ_JAIMFJ010000070.1"/>
</dbReference>
<dbReference type="Proteomes" id="UP000255140">
    <property type="component" value="Unassembled WGS sequence"/>
</dbReference>
<name>A0AB74H646_STRAG</name>
<comment type="caution">
    <text evidence="3">The sequence shown here is derived from an EMBL/GenBank/DDBJ whole genome shotgun (WGS) entry which is preliminary data.</text>
</comment>
<evidence type="ECO:0000256" key="1">
    <source>
        <dbReference type="SAM" id="MobiDB-lite"/>
    </source>
</evidence>
<feature type="compositionally biased region" description="Low complexity" evidence="1">
    <location>
        <begin position="58"/>
        <end position="84"/>
    </location>
</feature>
<dbReference type="EMBL" id="UHEW01000005">
    <property type="protein sequence ID" value="SUN29767.1"/>
    <property type="molecule type" value="Genomic_DNA"/>
</dbReference>
<keyword evidence="2" id="KW-0472">Membrane</keyword>
<feature type="transmembrane region" description="Helical" evidence="2">
    <location>
        <begin position="31"/>
        <end position="51"/>
    </location>
</feature>
<feature type="compositionally biased region" description="Basic and acidic residues" evidence="1">
    <location>
        <begin position="85"/>
        <end position="106"/>
    </location>
</feature>
<sequence length="222" mass="24882">MSYFFTIAFIVSCVGIWYYTKKKPNQRNRNIAIAVAAIGLVGSIFLTPSIINNSNPESKSTTTTTTTSSSKSVDNKKSTSATTSNKKETTPSKTEPTTKNDGPKYTKESNAEFATVFQNVLNNALAESGMSTTVRVEYYDNTLIYVYVPQEYKYETNVNIQRLADTIYQAKENKFNEWAIDKGYDLGYTHSPTLYLKSEDDTVLAEESGILKKKMKLKINNS</sequence>
<organism evidence="3 4">
    <name type="scientific">Streptococcus agalactiae</name>
    <dbReference type="NCBI Taxonomy" id="1311"/>
    <lineage>
        <taxon>Bacteria</taxon>
        <taxon>Bacillati</taxon>
        <taxon>Bacillota</taxon>
        <taxon>Bacilli</taxon>
        <taxon>Lactobacillales</taxon>
        <taxon>Streptococcaceae</taxon>
        <taxon>Streptococcus</taxon>
    </lineage>
</organism>
<evidence type="ECO:0000256" key="2">
    <source>
        <dbReference type="SAM" id="Phobius"/>
    </source>
</evidence>
<dbReference type="AlphaFoldDB" id="A0AB74H646"/>
<keyword evidence="2" id="KW-1133">Transmembrane helix</keyword>
<evidence type="ECO:0000313" key="4">
    <source>
        <dbReference type="Proteomes" id="UP000255140"/>
    </source>
</evidence>
<gene>
    <name evidence="3" type="ORF">NCTC9828_02015</name>
</gene>
<accession>A0AB74H646</accession>